<dbReference type="EMBL" id="DUZY01000007">
    <property type="protein sequence ID" value="DAD45566.1"/>
    <property type="molecule type" value="Genomic_DNA"/>
</dbReference>
<keyword evidence="4" id="KW-1185">Reference proteome</keyword>
<dbReference type="Proteomes" id="UP000607653">
    <property type="component" value="Unassembled WGS sequence"/>
</dbReference>
<dbReference type="GO" id="GO:0046983">
    <property type="term" value="F:protein dimerization activity"/>
    <property type="evidence" value="ECO:0007669"/>
    <property type="project" value="InterPro"/>
</dbReference>
<evidence type="ECO:0000256" key="1">
    <source>
        <dbReference type="ARBA" id="ARBA00023015"/>
    </source>
</evidence>
<dbReference type="InterPro" id="IPR036638">
    <property type="entry name" value="HLH_DNA-bd_sf"/>
</dbReference>
<comment type="caution">
    <text evidence="3">The sequence shown here is derived from an EMBL/GenBank/DDBJ whole genome shotgun (WGS) entry which is preliminary data.</text>
</comment>
<evidence type="ECO:0000256" key="2">
    <source>
        <dbReference type="ARBA" id="ARBA00023163"/>
    </source>
</evidence>
<name>A0A822ZRJ5_NELNU</name>
<keyword evidence="1" id="KW-0805">Transcription regulation</keyword>
<dbReference type="AlphaFoldDB" id="A0A822ZRJ5"/>
<protein>
    <submittedName>
        <fullName evidence="3">Uncharacterized protein</fullName>
    </submittedName>
</protein>
<dbReference type="SUPFAM" id="SSF47459">
    <property type="entry name" value="HLH, helix-loop-helix DNA-binding domain"/>
    <property type="match status" value="1"/>
</dbReference>
<organism evidence="3 4">
    <name type="scientific">Nelumbo nucifera</name>
    <name type="common">Sacred lotus</name>
    <dbReference type="NCBI Taxonomy" id="4432"/>
    <lineage>
        <taxon>Eukaryota</taxon>
        <taxon>Viridiplantae</taxon>
        <taxon>Streptophyta</taxon>
        <taxon>Embryophyta</taxon>
        <taxon>Tracheophyta</taxon>
        <taxon>Spermatophyta</taxon>
        <taxon>Magnoliopsida</taxon>
        <taxon>Proteales</taxon>
        <taxon>Nelumbonaceae</taxon>
        <taxon>Nelumbo</taxon>
    </lineage>
</organism>
<accession>A0A822ZRJ5</accession>
<reference evidence="3 4" key="1">
    <citation type="journal article" date="2020" name="Mol. Biol. Evol.">
        <title>Distinct Expression and Methylation Patterns for Genes with Different Fates following a Single Whole-Genome Duplication in Flowering Plants.</title>
        <authorList>
            <person name="Shi T."/>
            <person name="Rahmani R.S."/>
            <person name="Gugger P.F."/>
            <person name="Wang M."/>
            <person name="Li H."/>
            <person name="Zhang Y."/>
            <person name="Li Z."/>
            <person name="Wang Q."/>
            <person name="Van de Peer Y."/>
            <person name="Marchal K."/>
            <person name="Chen J."/>
        </authorList>
    </citation>
    <scope>NUCLEOTIDE SEQUENCE [LARGE SCALE GENOMIC DNA]</scope>
    <source>
        <tissue evidence="3">Leaf</tissue>
    </source>
</reference>
<gene>
    <name evidence="3" type="ORF">HUJ06_003796</name>
</gene>
<proteinExistence type="predicted"/>
<sequence length="63" mass="7583">MPSRRFRRKRQCITKQKFMELRKIIAVSEQMEEETLLQVTMEKILVLELQVDVLKSLLEIYGD</sequence>
<keyword evidence="2" id="KW-0804">Transcription</keyword>
<evidence type="ECO:0000313" key="4">
    <source>
        <dbReference type="Proteomes" id="UP000607653"/>
    </source>
</evidence>
<evidence type="ECO:0000313" key="3">
    <source>
        <dbReference type="EMBL" id="DAD45566.1"/>
    </source>
</evidence>